<reference evidence="2 3" key="1">
    <citation type="journal article" date="2006" name="Nat. Biotechnol.">
        <title>Complete genome of the mutualistic, N2-fixing grass endophyte Azoarcus sp. strain BH72.</title>
        <authorList>
            <person name="Krause A."/>
            <person name="Ramakumar A."/>
            <person name="Bartels D."/>
            <person name="Battistoni F."/>
            <person name="Bekel T."/>
            <person name="Boch J."/>
            <person name="Boehm M."/>
            <person name="Friedrich F."/>
            <person name="Hurek T."/>
            <person name="Krause L."/>
            <person name="Linke B."/>
            <person name="McHardy A.C."/>
            <person name="Sarkar A."/>
            <person name="Schneiker S."/>
            <person name="Syed A.A."/>
            <person name="Thauer R."/>
            <person name="Vorhoelter F.-J."/>
            <person name="Weidner S."/>
            <person name="Puehler A."/>
            <person name="Reinhold-Hurek B."/>
            <person name="Kaiser O."/>
            <person name="Goesmann A."/>
        </authorList>
    </citation>
    <scope>NUCLEOTIDE SEQUENCE [LARGE SCALE GENOMIC DNA]</scope>
    <source>
        <strain evidence="2 3">BH72</strain>
    </source>
</reference>
<feature type="signal peptide" evidence="1">
    <location>
        <begin position="1"/>
        <end position="23"/>
    </location>
</feature>
<sequence>MSRALAWMAACCVLLAWGGEAAAQEAWVSICHGYGCAAESVVRYDSELLQAVVRRLQGADSAAAERAILAGAIGGLYRVAGEQTVVAADRGGNFADEEGSGRMDCIDHSTSTTRLLQLLESRGALRFHRVLERERRGRFFQHYSAVIEELEMSASGGAPAVTHSEAGEDCACDAQAPLADAAANSLARRYVVDSWFVDNGEPAVVLPLADWLDGEGPNVQ</sequence>
<dbReference type="EMBL" id="AM406670">
    <property type="protein sequence ID" value="CAL95389.1"/>
    <property type="molecule type" value="Genomic_DNA"/>
</dbReference>
<protein>
    <submittedName>
        <fullName evidence="2">Hypothetical secreted protein</fullName>
    </submittedName>
</protein>
<dbReference type="RefSeq" id="WP_011766499.1">
    <property type="nucleotide sequence ID" value="NC_008702.1"/>
</dbReference>
<feature type="chain" id="PRO_5002635651" evidence="1">
    <location>
        <begin position="24"/>
        <end position="220"/>
    </location>
</feature>
<dbReference type="HOGENOM" id="CLU_097948_0_0_4"/>
<gene>
    <name evidence="2" type="ordered locus">azo2773</name>
</gene>
<dbReference type="AlphaFoldDB" id="A1K984"/>
<dbReference type="STRING" id="62928.azo2773"/>
<evidence type="ECO:0000313" key="2">
    <source>
        <dbReference type="EMBL" id="CAL95389.1"/>
    </source>
</evidence>
<accession>A1K984</accession>
<keyword evidence="3" id="KW-1185">Reference proteome</keyword>
<organism evidence="2 3">
    <name type="scientific">Azoarcus sp. (strain BH72)</name>
    <dbReference type="NCBI Taxonomy" id="418699"/>
    <lineage>
        <taxon>Bacteria</taxon>
        <taxon>Pseudomonadati</taxon>
        <taxon>Pseudomonadota</taxon>
        <taxon>Betaproteobacteria</taxon>
        <taxon>Rhodocyclales</taxon>
        <taxon>Zoogloeaceae</taxon>
        <taxon>Azoarcus</taxon>
    </lineage>
</organism>
<evidence type="ECO:0000256" key="1">
    <source>
        <dbReference type="SAM" id="SignalP"/>
    </source>
</evidence>
<keyword evidence="1" id="KW-0732">Signal</keyword>
<dbReference type="eggNOG" id="ENOG50308Y1">
    <property type="taxonomic scope" value="Bacteria"/>
</dbReference>
<dbReference type="KEGG" id="azo:azo2773"/>
<name>A1K984_AZOSB</name>
<dbReference type="Proteomes" id="UP000002588">
    <property type="component" value="Chromosome"/>
</dbReference>
<evidence type="ECO:0000313" key="3">
    <source>
        <dbReference type="Proteomes" id="UP000002588"/>
    </source>
</evidence>
<proteinExistence type="predicted"/>